<dbReference type="EC" id="1.7.1.3" evidence="7"/>
<evidence type="ECO:0000256" key="16">
    <source>
        <dbReference type="SAM" id="MobiDB-lite"/>
    </source>
</evidence>
<dbReference type="InterPro" id="IPR017938">
    <property type="entry name" value="Riboflavin_synthase-like_b-brl"/>
</dbReference>
<dbReference type="InterPro" id="IPR001199">
    <property type="entry name" value="Cyt_B5-like_heme/steroid-bd"/>
</dbReference>
<dbReference type="GO" id="GO:0006790">
    <property type="term" value="P:sulfur compound metabolic process"/>
    <property type="evidence" value="ECO:0007669"/>
    <property type="project" value="TreeGrafter"/>
</dbReference>
<evidence type="ECO:0000259" key="18">
    <source>
        <dbReference type="PROSITE" id="PS51384"/>
    </source>
</evidence>
<dbReference type="Pfam" id="PF03404">
    <property type="entry name" value="Mo-co_dimer"/>
    <property type="match status" value="1"/>
</dbReference>
<dbReference type="InterPro" id="IPR039261">
    <property type="entry name" value="FNR_nucleotide-bd"/>
</dbReference>
<dbReference type="InterPro" id="IPR017927">
    <property type="entry name" value="FAD-bd_FR_type"/>
</dbReference>
<dbReference type="EMBL" id="CP069103">
    <property type="protein sequence ID" value="QSS51976.1"/>
    <property type="molecule type" value="Genomic_DNA"/>
</dbReference>
<protein>
    <recommendedName>
        <fullName evidence="8">Nitrate reductase [NADPH]</fullName>
        <ecNumber evidence="7">1.7.1.3</ecNumber>
    </recommendedName>
</protein>
<sequence>MAPHAHYTRPRYHPGSTKVEIEEEPDWQTAGLHRIGLRNGENNVPGLTHRGDEWLKEELEYEEQAVKTEAEFKKRLESGDLITVRDVMVNQEDFHLRRPEVFSEGWRYVLHTTEDFIKNQQDWPANIQKRQKEKEEKEKKEEEEVKKEHEWRRERGEKATQQNAYAPREPDDDAGQSEAEKKLTAGKGDDLKQKYSAQEIALLRALQHENVYMHSLRINDGKRQSPLAHEEEQRRFFIDEADQFTPDNWVPRTDTLIRLTGKHPFNAEPPLSTLYNAGLITPNKIHYVRNHGPVPHLRWQTHQLDVENGKLVLPMQQLKDDFDPINIPVLMACDGNRRKEVNMTKRSKGFNWGPGACGCAYWKGPLLRDVLLAAGVRQDAAHGRSWVNFQGADHPNEGKYETCIPLEYAMDPSNDVILAYEMNDKALPPDHGYPVRVIIPGYVGGRCVKWLSRIWISDKPNSSYYHVFDNRVVPGFITEMDSEFAKAMFSNPSTACNEQSLNSVIVKPAHGEKLNLVSEDQKKRREYRVEGLAYAGGGHEVQRVEVSLDGGKSWLYCIRRFPEAPIRHGKKFWTWVHWSVDVDISHLAQASGITVRCFDVFKNCQSEGLNWNLLGMMNNCWYTVRSNITQDPKSGDLSITFQHPTEPGSGQGGWMKPSTEDQLDEIRHEVPAPQKQFTREEIEKHDSKSDCWIVINNKVYDATSVLDWHPGGAAAIMAHAGKVHAETTEEFESVHDDYAQKKLSECVLGVVTDKTKRYIKKQVEESAKAKAKADSAGSGRGIQRHKWTQVRLREKKRLSADTQLYTFALPPGVKSLGLGTCQHILLGFHFVDKLVMRAYTPVRPVFESEADGTFSLVVKTYFPNSTQPGGTISNILDCLRENEEVEIKGPAGLIEYKGHGQFVIDGKKRTFKNVTLILGGSGITPGYQLIARILRSDKVPGGSKDPTRIRVIDANKTGDDILLADELEEFAKQHPEQFQIVHVLGHPYKELPEGRISGLVNKDIIRKYGFEPAEENVALLCGPPGLIKMAALPNLKEWGYKEDVNLFGF</sequence>
<evidence type="ECO:0000256" key="3">
    <source>
        <dbReference type="ARBA" id="ARBA00001974"/>
    </source>
</evidence>
<evidence type="ECO:0000256" key="9">
    <source>
        <dbReference type="ARBA" id="ARBA00022505"/>
    </source>
</evidence>
<comment type="similarity">
    <text evidence="5">Belongs to the nitrate reductase family.</text>
</comment>
<evidence type="ECO:0000256" key="2">
    <source>
        <dbReference type="ARBA" id="ARBA00001971"/>
    </source>
</evidence>
<dbReference type="InterPro" id="IPR000572">
    <property type="entry name" value="OxRdtase_Mopterin-bd_dom"/>
</dbReference>
<comment type="cofactor">
    <cofactor evidence="2">
        <name>heme</name>
        <dbReference type="ChEBI" id="CHEBI:30413"/>
    </cofactor>
</comment>
<gene>
    <name evidence="19" type="ORF">I7I53_07459</name>
</gene>
<dbReference type="GO" id="GO:0042128">
    <property type="term" value="P:nitrate assimilation"/>
    <property type="evidence" value="ECO:0007669"/>
    <property type="project" value="UniProtKB-KW"/>
</dbReference>
<reference evidence="19" key="1">
    <citation type="submission" date="2021-01" db="EMBL/GenBank/DDBJ databases">
        <title>Chromosome-level genome assembly of a human fungal pathogen reveals clustering of transcriptionally co-regulated genes.</title>
        <authorList>
            <person name="Voorhies M."/>
            <person name="Cohen S."/>
            <person name="Shea T.P."/>
            <person name="Petrus S."/>
            <person name="Munoz J.F."/>
            <person name="Poplawski S."/>
            <person name="Goldman W.E."/>
            <person name="Michael T."/>
            <person name="Cuomo C.A."/>
            <person name="Sil A."/>
            <person name="Beyhan S."/>
        </authorList>
    </citation>
    <scope>NUCLEOTIDE SEQUENCE</scope>
    <source>
        <strain evidence="19">H88</strain>
    </source>
</reference>
<dbReference type="SUPFAM" id="SSF52343">
    <property type="entry name" value="Ferredoxin reductase-like, C-terminal NADP-linked domain"/>
    <property type="match status" value="1"/>
</dbReference>
<dbReference type="PANTHER" id="PTHR19372:SF7">
    <property type="entry name" value="SULFITE OXIDASE, MITOCHONDRIAL"/>
    <property type="match status" value="1"/>
</dbReference>
<evidence type="ECO:0000256" key="1">
    <source>
        <dbReference type="ARBA" id="ARBA00001924"/>
    </source>
</evidence>
<dbReference type="PANTHER" id="PTHR19372">
    <property type="entry name" value="SULFITE REDUCTASE"/>
    <property type="match status" value="1"/>
</dbReference>
<dbReference type="InterPro" id="IPR036374">
    <property type="entry name" value="OxRdtase_Mopterin-bd_sf"/>
</dbReference>
<dbReference type="GO" id="GO:0043546">
    <property type="term" value="F:molybdopterin cofactor binding"/>
    <property type="evidence" value="ECO:0007669"/>
    <property type="project" value="TreeGrafter"/>
</dbReference>
<comment type="catalytic activity">
    <reaction evidence="15">
        <text>nitrite + NADP(+) + H2O = nitrate + NADPH + H(+)</text>
        <dbReference type="Rhea" id="RHEA:19061"/>
        <dbReference type="ChEBI" id="CHEBI:15377"/>
        <dbReference type="ChEBI" id="CHEBI:15378"/>
        <dbReference type="ChEBI" id="CHEBI:16301"/>
        <dbReference type="ChEBI" id="CHEBI:17632"/>
        <dbReference type="ChEBI" id="CHEBI:57783"/>
        <dbReference type="ChEBI" id="CHEBI:58349"/>
        <dbReference type="EC" id="1.7.1.3"/>
    </reaction>
</comment>
<keyword evidence="10" id="KW-0285">Flavoprotein</keyword>
<evidence type="ECO:0000313" key="19">
    <source>
        <dbReference type="EMBL" id="QSS51976.1"/>
    </source>
</evidence>
<dbReference type="PRINTS" id="PR00407">
    <property type="entry name" value="EUMOPTERIN"/>
</dbReference>
<dbReference type="SUPFAM" id="SSF56524">
    <property type="entry name" value="Oxidoreductase molybdopterin-binding domain"/>
    <property type="match status" value="1"/>
</dbReference>
<organism evidence="19 20">
    <name type="scientific">Ajellomyces capsulatus (strain H88)</name>
    <name type="common">Darling's disease fungus</name>
    <name type="synonym">Histoplasma capsulatum</name>
    <dbReference type="NCBI Taxonomy" id="544711"/>
    <lineage>
        <taxon>Eukaryota</taxon>
        <taxon>Fungi</taxon>
        <taxon>Dikarya</taxon>
        <taxon>Ascomycota</taxon>
        <taxon>Pezizomycotina</taxon>
        <taxon>Eurotiomycetes</taxon>
        <taxon>Eurotiomycetidae</taxon>
        <taxon>Onygenales</taxon>
        <taxon>Ajellomycetaceae</taxon>
        <taxon>Histoplasma</taxon>
    </lineage>
</organism>
<dbReference type="Gene3D" id="2.40.30.10">
    <property type="entry name" value="Translation factors"/>
    <property type="match status" value="1"/>
</dbReference>
<keyword evidence="9" id="KW-0500">Molybdenum</keyword>
<feature type="domain" description="Cytochrome b5 heme-binding" evidence="17">
    <location>
        <begin position="674"/>
        <end position="752"/>
    </location>
</feature>
<keyword evidence="14" id="KW-0534">Nitrate assimilation</keyword>
<evidence type="ECO:0000256" key="10">
    <source>
        <dbReference type="ARBA" id="ARBA00022630"/>
    </source>
</evidence>
<dbReference type="VEuPathDB" id="FungiDB:I7I53_07459"/>
<comment type="cofactor">
    <cofactor evidence="3">
        <name>FAD</name>
        <dbReference type="ChEBI" id="CHEBI:57692"/>
    </cofactor>
</comment>
<evidence type="ECO:0000256" key="12">
    <source>
        <dbReference type="ARBA" id="ARBA00022827"/>
    </source>
</evidence>
<comment type="cofactor">
    <cofactor evidence="1">
        <name>Mo-molybdopterin</name>
        <dbReference type="ChEBI" id="CHEBI:71302"/>
    </cofactor>
</comment>
<accession>A0A8A1LDH6</accession>
<dbReference type="Gene3D" id="3.40.50.80">
    <property type="entry name" value="Nucleotide-binding domain of ferredoxin-NADP reductase (FNR) module"/>
    <property type="match status" value="1"/>
</dbReference>
<keyword evidence="13" id="KW-0560">Oxidoreductase</keyword>
<dbReference type="GO" id="GO:0008482">
    <property type="term" value="F:sulfite oxidase activity"/>
    <property type="evidence" value="ECO:0007669"/>
    <property type="project" value="TreeGrafter"/>
</dbReference>
<dbReference type="GO" id="GO:0050464">
    <property type="term" value="F:nitrate reductase (NADPH) activity"/>
    <property type="evidence" value="ECO:0007669"/>
    <property type="project" value="UniProtKB-EC"/>
</dbReference>
<evidence type="ECO:0000256" key="5">
    <source>
        <dbReference type="ARBA" id="ARBA00006253"/>
    </source>
</evidence>
<dbReference type="InterPro" id="IPR005066">
    <property type="entry name" value="MoCF_OxRdtse_dimer"/>
</dbReference>
<dbReference type="SUPFAM" id="SSF55856">
    <property type="entry name" value="Cytochrome b5-like heme/steroid binding domain"/>
    <property type="match status" value="1"/>
</dbReference>
<dbReference type="Gene3D" id="3.90.420.10">
    <property type="entry name" value="Oxidoreductase, molybdopterin-binding domain"/>
    <property type="match status" value="1"/>
</dbReference>
<dbReference type="Pfam" id="PF00970">
    <property type="entry name" value="FAD_binding_6"/>
    <property type="match status" value="1"/>
</dbReference>
<evidence type="ECO:0000256" key="7">
    <source>
        <dbReference type="ARBA" id="ARBA00012673"/>
    </source>
</evidence>
<name>A0A8A1LDH6_AJEC8</name>
<keyword evidence="11" id="KW-0479">Metal-binding</keyword>
<comment type="subunit">
    <text evidence="6">Homodimer.</text>
</comment>
<dbReference type="Pfam" id="PF00174">
    <property type="entry name" value="Oxidored_molyb"/>
    <property type="match status" value="1"/>
</dbReference>
<feature type="region of interest" description="Disordered" evidence="16">
    <location>
        <begin position="121"/>
        <end position="187"/>
    </location>
</feature>
<feature type="compositionally biased region" description="Basic and acidic residues" evidence="16">
    <location>
        <begin position="178"/>
        <end position="187"/>
    </location>
</feature>
<evidence type="ECO:0000313" key="20">
    <source>
        <dbReference type="Proteomes" id="UP000663419"/>
    </source>
</evidence>
<dbReference type="PRINTS" id="PR00406">
    <property type="entry name" value="CYTB5RDTASE"/>
</dbReference>
<dbReference type="Pfam" id="PF00173">
    <property type="entry name" value="Cyt-b5"/>
    <property type="match status" value="1"/>
</dbReference>
<dbReference type="InterPro" id="IPR008335">
    <property type="entry name" value="Mopterin_OxRdtase_euk"/>
</dbReference>
<dbReference type="SUPFAM" id="SSF63380">
    <property type="entry name" value="Riboflavin synthase domain-like"/>
    <property type="match status" value="1"/>
</dbReference>
<comment type="function">
    <text evidence="4">Nitrate reductase is a key enzyme involved in the first step of nitrate assimilation in plants, fungi and bacteria.</text>
</comment>
<evidence type="ECO:0000256" key="15">
    <source>
        <dbReference type="ARBA" id="ARBA00049155"/>
    </source>
</evidence>
<dbReference type="CDD" id="cd06183">
    <property type="entry name" value="cyt_b5_reduct_like"/>
    <property type="match status" value="1"/>
</dbReference>
<dbReference type="GO" id="GO:0030151">
    <property type="term" value="F:molybdenum ion binding"/>
    <property type="evidence" value="ECO:0007669"/>
    <property type="project" value="InterPro"/>
</dbReference>
<evidence type="ECO:0000256" key="13">
    <source>
        <dbReference type="ARBA" id="ARBA00023002"/>
    </source>
</evidence>
<dbReference type="SMART" id="SM01117">
    <property type="entry name" value="Cyt-b5"/>
    <property type="match status" value="1"/>
</dbReference>
<dbReference type="PROSITE" id="PS51384">
    <property type="entry name" value="FAD_FR"/>
    <property type="match status" value="1"/>
</dbReference>
<evidence type="ECO:0000256" key="8">
    <source>
        <dbReference type="ARBA" id="ARBA00015499"/>
    </source>
</evidence>
<evidence type="ECO:0000256" key="4">
    <source>
        <dbReference type="ARBA" id="ARBA00003838"/>
    </source>
</evidence>
<dbReference type="InterPro" id="IPR036400">
    <property type="entry name" value="Cyt_B5-like_heme/steroid_sf"/>
</dbReference>
<dbReference type="GO" id="GO:0020037">
    <property type="term" value="F:heme binding"/>
    <property type="evidence" value="ECO:0007669"/>
    <property type="project" value="TreeGrafter"/>
</dbReference>
<dbReference type="SUPFAM" id="SSF81296">
    <property type="entry name" value="E set domains"/>
    <property type="match status" value="1"/>
</dbReference>
<dbReference type="PROSITE" id="PS50255">
    <property type="entry name" value="CYTOCHROME_B5_2"/>
    <property type="match status" value="1"/>
</dbReference>
<dbReference type="AlphaFoldDB" id="A0A8A1LDH6"/>
<dbReference type="Gene3D" id="2.60.40.650">
    <property type="match status" value="1"/>
</dbReference>
<proteinExistence type="inferred from homology"/>
<evidence type="ECO:0000256" key="11">
    <source>
        <dbReference type="ARBA" id="ARBA00022723"/>
    </source>
</evidence>
<evidence type="ECO:0000259" key="17">
    <source>
        <dbReference type="PROSITE" id="PS50255"/>
    </source>
</evidence>
<feature type="domain" description="FAD-binding FR-type" evidence="18">
    <location>
        <begin position="785"/>
        <end position="897"/>
    </location>
</feature>
<keyword evidence="12" id="KW-0274">FAD</keyword>
<dbReference type="Pfam" id="PF00175">
    <property type="entry name" value="NAD_binding_1"/>
    <property type="match status" value="1"/>
</dbReference>
<feature type="compositionally biased region" description="Basic and acidic residues" evidence="16">
    <location>
        <begin position="130"/>
        <end position="158"/>
    </location>
</feature>
<dbReference type="Proteomes" id="UP000663419">
    <property type="component" value="Chromosome 2"/>
</dbReference>
<dbReference type="InterPro" id="IPR014756">
    <property type="entry name" value="Ig_E-set"/>
</dbReference>
<evidence type="ECO:0000256" key="14">
    <source>
        <dbReference type="ARBA" id="ARBA00023063"/>
    </source>
</evidence>
<evidence type="ECO:0000256" key="6">
    <source>
        <dbReference type="ARBA" id="ARBA00011738"/>
    </source>
</evidence>
<dbReference type="Gene3D" id="3.10.120.10">
    <property type="entry name" value="Cytochrome b5-like heme/steroid binding domain"/>
    <property type="match status" value="1"/>
</dbReference>
<dbReference type="InterPro" id="IPR001433">
    <property type="entry name" value="OxRdtase_FAD/NAD-bd"/>
</dbReference>
<dbReference type="InterPro" id="IPR008333">
    <property type="entry name" value="Cbr1-like_FAD-bd_dom"/>
</dbReference>